<proteinExistence type="predicted"/>
<name>A0A381T3P2_9ZZZZ</name>
<dbReference type="EMBL" id="UINC01003981">
    <property type="protein sequence ID" value="SVA10836.1"/>
    <property type="molecule type" value="Genomic_DNA"/>
</dbReference>
<dbReference type="AlphaFoldDB" id="A0A381T3P2"/>
<dbReference type="InterPro" id="IPR025388">
    <property type="entry name" value="Alginate_export_dom"/>
</dbReference>
<gene>
    <name evidence="2" type="ORF">METZ01_LOCUS63690</name>
</gene>
<evidence type="ECO:0000313" key="2">
    <source>
        <dbReference type="EMBL" id="SVA10836.1"/>
    </source>
</evidence>
<dbReference type="Pfam" id="PF13372">
    <property type="entry name" value="Alginate_exp"/>
    <property type="match status" value="1"/>
</dbReference>
<evidence type="ECO:0000259" key="1">
    <source>
        <dbReference type="Pfam" id="PF13372"/>
    </source>
</evidence>
<accession>A0A381T3P2</accession>
<protein>
    <recommendedName>
        <fullName evidence="1">Alginate export domain-containing protein</fullName>
    </recommendedName>
</protein>
<feature type="domain" description="Alginate export" evidence="1">
    <location>
        <begin position="19"/>
        <end position="282"/>
    </location>
</feature>
<reference evidence="2" key="1">
    <citation type="submission" date="2018-05" db="EMBL/GenBank/DDBJ databases">
        <authorList>
            <person name="Lanie J.A."/>
            <person name="Ng W.-L."/>
            <person name="Kazmierczak K.M."/>
            <person name="Andrzejewski T.M."/>
            <person name="Davidsen T.M."/>
            <person name="Wayne K.J."/>
            <person name="Tettelin H."/>
            <person name="Glass J.I."/>
            <person name="Rusch D."/>
            <person name="Podicherti R."/>
            <person name="Tsui H.-C.T."/>
            <person name="Winkler M.E."/>
        </authorList>
    </citation>
    <scope>NUCLEOTIDE SEQUENCE</scope>
</reference>
<organism evidence="2">
    <name type="scientific">marine metagenome</name>
    <dbReference type="NCBI Taxonomy" id="408172"/>
    <lineage>
        <taxon>unclassified sequences</taxon>
        <taxon>metagenomes</taxon>
        <taxon>ecological metagenomes</taxon>
    </lineage>
</organism>
<sequence>MQDRITSRDQENTINALSTYSLLRRRIFFKLINGPVTLNMQLQDSRILGNSVNSPGIANEDQTKPSFHQVYINVNNIFKRNWIIQLGRFHLPLGQQRIFSKNNWNNIGRSFEGFLTYRNSPKGTLRLFHLINDERFDRLDNDLYDQTIDGFYFDHSIKRINQFAGTTIEVYGFRTWMPEERENVIEKNFRTTYGSRLNTSFLFLNLEVEGALQSGKISRGNVESFLTAVNLGVILDFIPIVNSFSIGNEFISGDDESTRLFEGFAKPFGAGHKWHGYYDYSSHKSFKDNYHVGLKEWNLKAKLSGLLGFNLNANYHNFTDAVQGNKFGDELDLIFSRKLPSGGNWSLGYALYWENGGDAPLDFTYLMISFIL</sequence>